<reference evidence="3" key="1">
    <citation type="journal article" date="2007" name="Plant Cell">
        <title>Dothideomycete-plant interactions illuminated by genome sequencing and EST analysis of the wheat pathogen Stagonospora nodorum.</title>
        <authorList>
            <person name="Hane J.K."/>
            <person name="Lowe R.G."/>
            <person name="Solomon P.S."/>
            <person name="Tan K.C."/>
            <person name="Schoch C.L."/>
            <person name="Spatafora J.W."/>
            <person name="Crous P.W."/>
            <person name="Kodira C."/>
            <person name="Birren B.W."/>
            <person name="Galagan J.E."/>
            <person name="Torriani S.F."/>
            <person name="McDonald B.A."/>
            <person name="Oliver R.P."/>
        </authorList>
    </citation>
    <scope>NUCLEOTIDE SEQUENCE [LARGE SCALE GENOMIC DNA]</scope>
    <source>
        <strain evidence="3">SN15 / ATCC MYA-4574 / FGSC 10173</strain>
    </source>
</reference>
<dbReference type="GeneID" id="5974181"/>
<evidence type="ECO:0000256" key="1">
    <source>
        <dbReference type="SAM" id="MobiDB-lite"/>
    </source>
</evidence>
<dbReference type="EMBL" id="CH445334">
    <property type="protein sequence ID" value="EAT85581.2"/>
    <property type="molecule type" value="Genomic_DNA"/>
</dbReference>
<dbReference type="Proteomes" id="UP000001055">
    <property type="component" value="Unassembled WGS sequence"/>
</dbReference>
<sequence length="105" mass="11765">MPYTTTSPYHSIPTTLTSDMPSYHYPSSTTVVVLPNHPPKPCAQPEERVLRRGGPQPVRRRLRCAWWHRHPATTCLPRLISSCKAPHSTAILCLDLHLFPTAIGS</sequence>
<evidence type="ECO:0000313" key="3">
    <source>
        <dbReference type="Proteomes" id="UP000001055"/>
    </source>
</evidence>
<proteinExistence type="predicted"/>
<dbReference type="AlphaFoldDB" id="Q0UMT4"/>
<evidence type="ECO:0000313" key="2">
    <source>
        <dbReference type="EMBL" id="EAT85581.2"/>
    </source>
</evidence>
<dbReference type="HOGENOM" id="CLU_2237545_0_0_1"/>
<feature type="region of interest" description="Disordered" evidence="1">
    <location>
        <begin position="35"/>
        <end position="54"/>
    </location>
</feature>
<dbReference type="KEGG" id="pno:SNOG_06930"/>
<organism evidence="2 3">
    <name type="scientific">Phaeosphaeria nodorum (strain SN15 / ATCC MYA-4574 / FGSC 10173)</name>
    <name type="common">Glume blotch fungus</name>
    <name type="synonym">Parastagonospora nodorum</name>
    <dbReference type="NCBI Taxonomy" id="321614"/>
    <lineage>
        <taxon>Eukaryota</taxon>
        <taxon>Fungi</taxon>
        <taxon>Dikarya</taxon>
        <taxon>Ascomycota</taxon>
        <taxon>Pezizomycotina</taxon>
        <taxon>Dothideomycetes</taxon>
        <taxon>Pleosporomycetidae</taxon>
        <taxon>Pleosporales</taxon>
        <taxon>Pleosporineae</taxon>
        <taxon>Phaeosphaeriaceae</taxon>
        <taxon>Parastagonospora</taxon>
    </lineage>
</organism>
<protein>
    <submittedName>
        <fullName evidence="2">Uncharacterized protein</fullName>
    </submittedName>
</protein>
<dbReference type="RefSeq" id="XP_001797291.1">
    <property type="nucleotide sequence ID" value="XM_001797239.1"/>
</dbReference>
<accession>Q0UMT4</accession>
<dbReference type="InParanoid" id="Q0UMT4"/>
<name>Q0UMT4_PHANO</name>
<gene>
    <name evidence="2" type="ORF">SNOG_06930</name>
</gene>